<evidence type="ECO:0000313" key="3">
    <source>
        <dbReference type="Proteomes" id="UP000283458"/>
    </source>
</evidence>
<proteinExistence type="predicted"/>
<evidence type="ECO:0000256" key="1">
    <source>
        <dbReference type="SAM" id="MobiDB-lite"/>
    </source>
</evidence>
<gene>
    <name evidence="2" type="ORF">D3877_23230</name>
</gene>
<feature type="compositionally biased region" description="Polar residues" evidence="1">
    <location>
        <begin position="13"/>
        <end position="23"/>
    </location>
</feature>
<accession>A0A418VP54</accession>
<feature type="region of interest" description="Disordered" evidence="1">
    <location>
        <begin position="75"/>
        <end position="107"/>
    </location>
</feature>
<sequence>MSASGDDPAGRDQISSARTSLRSRTCLATRPAARTGGRDSTATGRTGADRIGAEIGAVELVLDEQLDAVEQRAVQVPGLGAGIERRSDAGGDQPGGPARHRRRRPDV</sequence>
<reference evidence="2 3" key="1">
    <citation type="submission" date="2018-09" db="EMBL/GenBank/DDBJ databases">
        <authorList>
            <person name="Zhu H."/>
        </authorList>
    </citation>
    <scope>NUCLEOTIDE SEQUENCE [LARGE SCALE GENOMIC DNA]</scope>
    <source>
        <strain evidence="2 3">K2W22B-5</strain>
    </source>
</reference>
<dbReference type="EMBL" id="QYUL01000004">
    <property type="protein sequence ID" value="RJF78047.1"/>
    <property type="molecule type" value="Genomic_DNA"/>
</dbReference>
<organism evidence="2 3">
    <name type="scientific">Azospirillum cavernae</name>
    <dbReference type="NCBI Taxonomy" id="2320860"/>
    <lineage>
        <taxon>Bacteria</taxon>
        <taxon>Pseudomonadati</taxon>
        <taxon>Pseudomonadota</taxon>
        <taxon>Alphaproteobacteria</taxon>
        <taxon>Rhodospirillales</taxon>
        <taxon>Azospirillaceae</taxon>
        <taxon>Azospirillum</taxon>
    </lineage>
</organism>
<keyword evidence="3" id="KW-1185">Reference proteome</keyword>
<evidence type="ECO:0000313" key="2">
    <source>
        <dbReference type="EMBL" id="RJF78047.1"/>
    </source>
</evidence>
<comment type="caution">
    <text evidence="2">The sequence shown here is derived from an EMBL/GenBank/DDBJ whole genome shotgun (WGS) entry which is preliminary data.</text>
</comment>
<dbReference type="AlphaFoldDB" id="A0A418VP54"/>
<feature type="region of interest" description="Disordered" evidence="1">
    <location>
        <begin position="1"/>
        <end position="49"/>
    </location>
</feature>
<dbReference type="Proteomes" id="UP000283458">
    <property type="component" value="Unassembled WGS sequence"/>
</dbReference>
<protein>
    <submittedName>
        <fullName evidence="2">Uncharacterized protein</fullName>
    </submittedName>
</protein>
<name>A0A418VP54_9PROT</name>
<feature type="compositionally biased region" description="Basic residues" evidence="1">
    <location>
        <begin position="98"/>
        <end position="107"/>
    </location>
</feature>